<feature type="transmembrane region" description="Helical" evidence="2">
    <location>
        <begin position="25"/>
        <end position="46"/>
    </location>
</feature>
<dbReference type="Gene3D" id="2.30.30.40">
    <property type="entry name" value="SH3 Domains"/>
    <property type="match status" value="1"/>
</dbReference>
<dbReference type="EMBL" id="JACLYY010000009">
    <property type="protein sequence ID" value="MBM6738475.1"/>
    <property type="molecule type" value="Genomic_DNA"/>
</dbReference>
<evidence type="ECO:0000313" key="5">
    <source>
        <dbReference type="EMBL" id="MBM6738475.1"/>
    </source>
</evidence>
<dbReference type="InterPro" id="IPR029070">
    <property type="entry name" value="Chitinase_insertion_sf"/>
</dbReference>
<dbReference type="InterPro" id="IPR001223">
    <property type="entry name" value="Glyco_hydro18_cat"/>
</dbReference>
<dbReference type="Proteomes" id="UP000716906">
    <property type="component" value="Unassembled WGS sequence"/>
</dbReference>
<feature type="domain" description="SH3b" evidence="3">
    <location>
        <begin position="185"/>
        <end position="247"/>
    </location>
</feature>
<dbReference type="InterPro" id="IPR036582">
    <property type="entry name" value="Mao_N_sf"/>
</dbReference>
<dbReference type="PROSITE" id="PS51910">
    <property type="entry name" value="GH18_2"/>
    <property type="match status" value="1"/>
</dbReference>
<dbReference type="Pfam" id="PF08239">
    <property type="entry name" value="SH3_3"/>
    <property type="match status" value="1"/>
</dbReference>
<dbReference type="InterPro" id="IPR017853">
    <property type="entry name" value="GH"/>
</dbReference>
<dbReference type="RefSeq" id="WP_138303659.1">
    <property type="nucleotide sequence ID" value="NZ_JACLYY010000009.1"/>
</dbReference>
<proteinExistence type="predicted"/>
<dbReference type="InterPro" id="IPR003646">
    <property type="entry name" value="SH3-like_bac-type"/>
</dbReference>
<dbReference type="InterPro" id="IPR011583">
    <property type="entry name" value="Chitinase_II/V-like_cat"/>
</dbReference>
<dbReference type="PROSITE" id="PS51781">
    <property type="entry name" value="SH3B"/>
    <property type="match status" value="1"/>
</dbReference>
<dbReference type="PANTHER" id="PTHR46066">
    <property type="entry name" value="CHITINASE DOMAIN-CONTAINING PROTEIN 1 FAMILY MEMBER"/>
    <property type="match status" value="1"/>
</dbReference>
<dbReference type="SUPFAM" id="SSF55383">
    <property type="entry name" value="Copper amine oxidase, domain N"/>
    <property type="match status" value="1"/>
</dbReference>
<accession>A0ABS2EA54</accession>
<feature type="region of interest" description="Disordered" evidence="1">
    <location>
        <begin position="1"/>
        <end position="20"/>
    </location>
</feature>
<dbReference type="Gene3D" id="3.20.20.80">
    <property type="entry name" value="Glycosidases"/>
    <property type="match status" value="1"/>
</dbReference>
<evidence type="ECO:0000313" key="6">
    <source>
        <dbReference type="Proteomes" id="UP000716906"/>
    </source>
</evidence>
<organism evidence="5 6">
    <name type="scientific">Faecalicatena fissicatena</name>
    <dbReference type="NCBI Taxonomy" id="290055"/>
    <lineage>
        <taxon>Bacteria</taxon>
        <taxon>Bacillati</taxon>
        <taxon>Bacillota</taxon>
        <taxon>Clostridia</taxon>
        <taxon>Lachnospirales</taxon>
        <taxon>Lachnospiraceae</taxon>
        <taxon>Faecalicatena</taxon>
    </lineage>
</organism>
<reference evidence="5 6" key="1">
    <citation type="journal article" date="2021" name="Sci. Rep.">
        <title>The distribution of antibiotic resistance genes in chicken gut microbiota commensals.</title>
        <authorList>
            <person name="Juricova H."/>
            <person name="Matiasovicova J."/>
            <person name="Kubasova T."/>
            <person name="Cejkova D."/>
            <person name="Rychlik I."/>
        </authorList>
    </citation>
    <scope>NUCLEOTIDE SEQUENCE [LARGE SCALE GENOMIC DNA]</scope>
    <source>
        <strain evidence="5 6">An773</strain>
    </source>
</reference>
<dbReference type="InterPro" id="IPR012854">
    <property type="entry name" value="Cu_amine_oxidase-like_N"/>
</dbReference>
<dbReference type="Pfam" id="PF00704">
    <property type="entry name" value="Glyco_hydro_18"/>
    <property type="match status" value="1"/>
</dbReference>
<feature type="domain" description="GH18" evidence="4">
    <location>
        <begin position="267"/>
        <end position="599"/>
    </location>
</feature>
<keyword evidence="6" id="KW-1185">Reference proteome</keyword>
<gene>
    <name evidence="5" type="ORF">H7U36_10255</name>
</gene>
<evidence type="ECO:0000256" key="2">
    <source>
        <dbReference type="SAM" id="Phobius"/>
    </source>
</evidence>
<name>A0ABS2EA54_9FIRM</name>
<dbReference type="Gene3D" id="3.10.50.10">
    <property type="match status" value="1"/>
</dbReference>
<protein>
    <submittedName>
        <fullName evidence="5">SH3 domain-containing protein</fullName>
    </submittedName>
</protein>
<evidence type="ECO:0000256" key="1">
    <source>
        <dbReference type="SAM" id="MobiDB-lite"/>
    </source>
</evidence>
<keyword evidence="2" id="KW-1133">Transmembrane helix</keyword>
<comment type="caution">
    <text evidence="5">The sequence shown here is derived from an EMBL/GenBank/DDBJ whole genome shotgun (WGS) entry which is preliminary data.</text>
</comment>
<sequence>MDQRRRRRRTARGRKQSRRRRKRNLILKTGFFIIVIIAAVAAFFLWRRYGPSDEQADRNEYYGIESDGQLAIVVNNEILEPRGMISDGRAYVEYATVRDYINSRFYWDPGENVLLYTLPTDTVSVGVGASEYTLANQKTSTDYVILRTEGSTAYIALDFVAQYTDMSYEVFTDPDRAVVVTEKEEKVAEVKRDTQVRYQGGVKSPILTEVSKGDTVAVIEDEGDWKKVRTQDGFIGYVKKNRLRNEKKTTYDRGFEEPVYTNISEDYVINMAWHNVTNSDANSSVLEMIANTKGLTTISPTWFHVADTSGNLESIASSEYVNYAHQSNIEVWAAIRDFDGGISSQEESYALLSSTSSRTNLINQLMAAVFQTGIDGINVDFEMISEECGEHYIQFIRELSVQCRKNNIVLSVDNYVPQSYNQQYHREEQGAVADYVVIMGYDEHYGGSPEAGSVASYDFVKAGIENTLKEVPAEKVINAVPFFTRVWEETPKTEEEIAADQGTDAAEYTTNVTSTAYGMADARAVVEQAGAEITWDETTQQNYATWEANGVTYEVWLEDAQSLEPRLKLMKDYGLAGTAAWRLGQETSDIWELILQYVN</sequence>
<evidence type="ECO:0000259" key="4">
    <source>
        <dbReference type="PROSITE" id="PS51910"/>
    </source>
</evidence>
<dbReference type="SMART" id="SM00287">
    <property type="entry name" value="SH3b"/>
    <property type="match status" value="1"/>
</dbReference>
<dbReference type="SMART" id="SM00636">
    <property type="entry name" value="Glyco_18"/>
    <property type="match status" value="1"/>
</dbReference>
<dbReference type="Pfam" id="PF07833">
    <property type="entry name" value="Cu_amine_oxidN1"/>
    <property type="match status" value="1"/>
</dbReference>
<evidence type="ECO:0000259" key="3">
    <source>
        <dbReference type="PROSITE" id="PS51781"/>
    </source>
</evidence>
<keyword evidence="2" id="KW-0472">Membrane</keyword>
<dbReference type="PANTHER" id="PTHR46066:SF2">
    <property type="entry name" value="CHITINASE DOMAIN-CONTAINING PROTEIN 1"/>
    <property type="match status" value="1"/>
</dbReference>
<keyword evidence="2" id="KW-0812">Transmembrane</keyword>
<dbReference type="SUPFAM" id="SSF51445">
    <property type="entry name" value="(Trans)glycosidases"/>
    <property type="match status" value="1"/>
</dbReference>